<evidence type="ECO:0000256" key="1">
    <source>
        <dbReference type="SAM" id="MobiDB-lite"/>
    </source>
</evidence>
<feature type="region of interest" description="Disordered" evidence="1">
    <location>
        <begin position="1"/>
        <end position="27"/>
    </location>
</feature>
<protein>
    <submittedName>
        <fullName evidence="2">Uncharacterized protein</fullName>
    </submittedName>
</protein>
<gene>
    <name evidence="2" type="ORF">NCTC13098_05110</name>
</gene>
<organism evidence="2 3">
    <name type="scientific">Raoultella terrigena</name>
    <name type="common">Klebsiella terrigena</name>
    <dbReference type="NCBI Taxonomy" id="577"/>
    <lineage>
        <taxon>Bacteria</taxon>
        <taxon>Pseudomonadati</taxon>
        <taxon>Pseudomonadota</taxon>
        <taxon>Gammaproteobacteria</taxon>
        <taxon>Enterobacterales</taxon>
        <taxon>Enterobacteriaceae</taxon>
        <taxon>Klebsiella/Raoultella group</taxon>
        <taxon>Raoultella</taxon>
    </lineage>
</organism>
<evidence type="ECO:0000313" key="3">
    <source>
        <dbReference type="Proteomes" id="UP000274346"/>
    </source>
</evidence>
<accession>A0A3P8J353</accession>
<reference evidence="2 3" key="1">
    <citation type="submission" date="2018-12" db="EMBL/GenBank/DDBJ databases">
        <authorList>
            <consortium name="Pathogen Informatics"/>
        </authorList>
    </citation>
    <scope>NUCLEOTIDE SEQUENCE [LARGE SCALE GENOMIC DNA]</scope>
    <source>
        <strain evidence="2 3">NCTC13098</strain>
    </source>
</reference>
<proteinExistence type="predicted"/>
<name>A0A3P8J353_RAOTE</name>
<dbReference type="EMBL" id="LR131271">
    <property type="protein sequence ID" value="VDR28724.1"/>
    <property type="molecule type" value="Genomic_DNA"/>
</dbReference>
<sequence>MVSIPRSDGQPIACPSATKSSSSDSPVITSGITSGAVIINAKPLDPRKRPKRTSTTAAIVPRIAAAVAAQVAIVRLRPTALIIASSWNSSLYQRVDQPAHTVTSFELLNE</sequence>
<dbReference type="Proteomes" id="UP000274346">
    <property type="component" value="Chromosome"/>
</dbReference>
<evidence type="ECO:0000313" key="2">
    <source>
        <dbReference type="EMBL" id="VDR28724.1"/>
    </source>
</evidence>
<dbReference type="KEGG" id="rtg:NCTC13098_05110"/>
<dbReference type="AlphaFoldDB" id="A0A3P8J353"/>